<dbReference type="EMBL" id="JAGFOA010000002">
    <property type="protein sequence ID" value="MBO3662892.1"/>
    <property type="molecule type" value="Genomic_DNA"/>
</dbReference>
<dbReference type="Proteomes" id="UP000680132">
    <property type="component" value="Unassembled WGS sequence"/>
</dbReference>
<accession>A0A939QJM0</accession>
<evidence type="ECO:0000256" key="4">
    <source>
        <dbReference type="ARBA" id="ARBA00022989"/>
    </source>
</evidence>
<dbReference type="Pfam" id="PF02537">
    <property type="entry name" value="CRCB"/>
    <property type="match status" value="1"/>
</dbReference>
<comment type="activity regulation">
    <text evidence="10">Na(+) is not transported, but it plays an essential structural role and its presence is essential for fluoride channel function.</text>
</comment>
<feature type="transmembrane region" description="Helical" evidence="10">
    <location>
        <begin position="98"/>
        <end position="125"/>
    </location>
</feature>
<evidence type="ECO:0000256" key="3">
    <source>
        <dbReference type="ARBA" id="ARBA00022692"/>
    </source>
</evidence>
<dbReference type="GO" id="GO:0005886">
    <property type="term" value="C:plasma membrane"/>
    <property type="evidence" value="ECO:0007669"/>
    <property type="project" value="UniProtKB-SubCell"/>
</dbReference>
<keyword evidence="10" id="KW-0479">Metal-binding</keyword>
<feature type="binding site" evidence="10">
    <location>
        <position position="68"/>
    </location>
    <ligand>
        <name>Na(+)</name>
        <dbReference type="ChEBI" id="CHEBI:29101"/>
        <note>structural</note>
    </ligand>
</feature>
<dbReference type="AlphaFoldDB" id="A0A939QJM0"/>
<dbReference type="HAMAP" id="MF_00454">
    <property type="entry name" value="FluC"/>
    <property type="match status" value="1"/>
</dbReference>
<evidence type="ECO:0000256" key="8">
    <source>
        <dbReference type="ARBA" id="ARBA00035585"/>
    </source>
</evidence>
<keyword evidence="10" id="KW-0406">Ion transport</keyword>
<name>A0A939QJM0_9MICO</name>
<evidence type="ECO:0000256" key="1">
    <source>
        <dbReference type="ARBA" id="ARBA00004651"/>
    </source>
</evidence>
<feature type="transmembrane region" description="Helical" evidence="10">
    <location>
        <begin position="59"/>
        <end position="78"/>
    </location>
</feature>
<dbReference type="GO" id="GO:0062054">
    <property type="term" value="F:fluoride channel activity"/>
    <property type="evidence" value="ECO:0007669"/>
    <property type="project" value="UniProtKB-UniRule"/>
</dbReference>
<comment type="subcellular location">
    <subcellularLocation>
        <location evidence="1 10">Cell membrane</location>
        <topology evidence="1 10">Multi-pass membrane protein</topology>
    </subcellularLocation>
</comment>
<gene>
    <name evidence="10" type="primary">fluC</name>
    <name evidence="10" type="synonym">crcB</name>
    <name evidence="11" type="ORF">J5V96_05110</name>
</gene>
<dbReference type="GO" id="GO:0140114">
    <property type="term" value="P:cellular detoxification of fluoride"/>
    <property type="evidence" value="ECO:0007669"/>
    <property type="project" value="UniProtKB-UniRule"/>
</dbReference>
<organism evidence="11 12">
    <name type="scientific">Microbacterium stercoris</name>
    <dbReference type="NCBI Taxonomy" id="2820289"/>
    <lineage>
        <taxon>Bacteria</taxon>
        <taxon>Bacillati</taxon>
        <taxon>Actinomycetota</taxon>
        <taxon>Actinomycetes</taxon>
        <taxon>Micrococcales</taxon>
        <taxon>Microbacteriaceae</taxon>
        <taxon>Microbacterium</taxon>
    </lineage>
</organism>
<keyword evidence="10" id="KW-0915">Sodium</keyword>
<dbReference type="GO" id="GO:0046872">
    <property type="term" value="F:metal ion binding"/>
    <property type="evidence" value="ECO:0007669"/>
    <property type="project" value="UniProtKB-KW"/>
</dbReference>
<keyword evidence="6 10" id="KW-0407">Ion channel</keyword>
<keyword evidence="3 10" id="KW-0812">Transmembrane</keyword>
<sequence length="126" mass="12612">MFLLLALCGGVGASLRWLADVVLSRVLPAGFPWAILIVNASGSLTLGLLTGLSLDSTWLAIMGTGLLGGYTTFSTVAVDTQMLAQSGRTEAAWGNALGTLVLCVALAAGGLALGMVLSGAGLPLAH</sequence>
<reference evidence="11" key="1">
    <citation type="submission" date="2021-03" db="EMBL/GenBank/DDBJ databases">
        <title>Microbacterium sp. nov., a novel actinobacterium isolated from cow dung.</title>
        <authorList>
            <person name="Zhang L."/>
        </authorList>
    </citation>
    <scope>NUCLEOTIDE SEQUENCE</scope>
    <source>
        <strain evidence="11">NEAU-LLB</strain>
    </source>
</reference>
<evidence type="ECO:0000256" key="9">
    <source>
        <dbReference type="ARBA" id="ARBA00049940"/>
    </source>
</evidence>
<dbReference type="PANTHER" id="PTHR28259">
    <property type="entry name" value="FLUORIDE EXPORT PROTEIN 1-RELATED"/>
    <property type="match status" value="1"/>
</dbReference>
<keyword evidence="10" id="KW-0813">Transport</keyword>
<comment type="function">
    <text evidence="9 10">Fluoride-specific ion channel. Important for reducing fluoride concentration in the cell, thus reducing its toxicity.</text>
</comment>
<evidence type="ECO:0000313" key="11">
    <source>
        <dbReference type="EMBL" id="MBO3662892.1"/>
    </source>
</evidence>
<keyword evidence="4 10" id="KW-1133">Transmembrane helix</keyword>
<comment type="catalytic activity">
    <reaction evidence="8">
        <text>fluoride(in) = fluoride(out)</text>
        <dbReference type="Rhea" id="RHEA:76159"/>
        <dbReference type="ChEBI" id="CHEBI:17051"/>
    </reaction>
    <physiologicalReaction direction="left-to-right" evidence="8">
        <dbReference type="Rhea" id="RHEA:76160"/>
    </physiologicalReaction>
</comment>
<dbReference type="InterPro" id="IPR003691">
    <property type="entry name" value="FluC"/>
</dbReference>
<evidence type="ECO:0000256" key="10">
    <source>
        <dbReference type="HAMAP-Rule" id="MF_00454"/>
    </source>
</evidence>
<evidence type="ECO:0000313" key="12">
    <source>
        <dbReference type="Proteomes" id="UP000680132"/>
    </source>
</evidence>
<keyword evidence="5 10" id="KW-0472">Membrane</keyword>
<dbReference type="PANTHER" id="PTHR28259:SF1">
    <property type="entry name" value="FLUORIDE EXPORT PROTEIN 1-RELATED"/>
    <property type="match status" value="1"/>
</dbReference>
<comment type="caution">
    <text evidence="11">The sequence shown here is derived from an EMBL/GenBank/DDBJ whole genome shotgun (WGS) entry which is preliminary data.</text>
</comment>
<keyword evidence="2 10" id="KW-1003">Cell membrane</keyword>
<evidence type="ECO:0000256" key="7">
    <source>
        <dbReference type="ARBA" id="ARBA00035120"/>
    </source>
</evidence>
<keyword evidence="12" id="KW-1185">Reference proteome</keyword>
<evidence type="ECO:0000256" key="2">
    <source>
        <dbReference type="ARBA" id="ARBA00022475"/>
    </source>
</evidence>
<protein>
    <recommendedName>
        <fullName evidence="10">Fluoride-specific ion channel FluC</fullName>
    </recommendedName>
</protein>
<proteinExistence type="inferred from homology"/>
<comment type="similarity">
    <text evidence="7 10">Belongs to the fluoride channel Fluc/FEX (TC 1.A.43) family.</text>
</comment>
<comment type="caution">
    <text evidence="10">Lacks conserved residue(s) required for the propagation of feature annotation.</text>
</comment>
<feature type="binding site" evidence="10">
    <location>
        <position position="71"/>
    </location>
    <ligand>
        <name>Na(+)</name>
        <dbReference type="ChEBI" id="CHEBI:29101"/>
        <note>structural</note>
    </ligand>
</feature>
<evidence type="ECO:0000256" key="5">
    <source>
        <dbReference type="ARBA" id="ARBA00023136"/>
    </source>
</evidence>
<evidence type="ECO:0000256" key="6">
    <source>
        <dbReference type="ARBA" id="ARBA00023303"/>
    </source>
</evidence>